<organism evidence="2 3">
    <name type="scientific">Paxillus involutus ATCC 200175</name>
    <dbReference type="NCBI Taxonomy" id="664439"/>
    <lineage>
        <taxon>Eukaryota</taxon>
        <taxon>Fungi</taxon>
        <taxon>Dikarya</taxon>
        <taxon>Basidiomycota</taxon>
        <taxon>Agaricomycotina</taxon>
        <taxon>Agaricomycetes</taxon>
        <taxon>Agaricomycetidae</taxon>
        <taxon>Boletales</taxon>
        <taxon>Paxilineae</taxon>
        <taxon>Paxillaceae</taxon>
        <taxon>Paxillus</taxon>
    </lineage>
</organism>
<feature type="region of interest" description="Disordered" evidence="1">
    <location>
        <begin position="56"/>
        <end position="125"/>
    </location>
</feature>
<dbReference type="HOGENOM" id="CLU_1993323_0_0_1"/>
<feature type="compositionally biased region" description="Low complexity" evidence="1">
    <location>
        <begin position="96"/>
        <end position="113"/>
    </location>
</feature>
<sequence>MASPLRNQSTNNQQLSKQPPIKMSLHDAQLDAILQLLSTLTLNHTQVQQVNTAIAARAPRATSASAPAPAATPQAATPATPAAPLGLGMSAPPIPATSSTPASASTTAPAVSANERDLVSPPVDE</sequence>
<evidence type="ECO:0000313" key="2">
    <source>
        <dbReference type="EMBL" id="KIJ15236.1"/>
    </source>
</evidence>
<name>A0A0C9U833_PAXIN</name>
<feature type="compositionally biased region" description="Polar residues" evidence="1">
    <location>
        <begin position="1"/>
        <end position="17"/>
    </location>
</feature>
<keyword evidence="3" id="KW-1185">Reference proteome</keyword>
<dbReference type="AlphaFoldDB" id="A0A0C9U833"/>
<reference evidence="3" key="2">
    <citation type="submission" date="2015-01" db="EMBL/GenBank/DDBJ databases">
        <title>Evolutionary Origins and Diversification of the Mycorrhizal Mutualists.</title>
        <authorList>
            <consortium name="DOE Joint Genome Institute"/>
            <consortium name="Mycorrhizal Genomics Consortium"/>
            <person name="Kohler A."/>
            <person name="Kuo A."/>
            <person name="Nagy L.G."/>
            <person name="Floudas D."/>
            <person name="Copeland A."/>
            <person name="Barry K.W."/>
            <person name="Cichocki N."/>
            <person name="Veneault-Fourrey C."/>
            <person name="LaButti K."/>
            <person name="Lindquist E.A."/>
            <person name="Lipzen A."/>
            <person name="Lundell T."/>
            <person name="Morin E."/>
            <person name="Murat C."/>
            <person name="Riley R."/>
            <person name="Ohm R."/>
            <person name="Sun H."/>
            <person name="Tunlid A."/>
            <person name="Henrissat B."/>
            <person name="Grigoriev I.V."/>
            <person name="Hibbett D.S."/>
            <person name="Martin F."/>
        </authorList>
    </citation>
    <scope>NUCLEOTIDE SEQUENCE [LARGE SCALE GENOMIC DNA]</scope>
    <source>
        <strain evidence="3">ATCC 200175</strain>
    </source>
</reference>
<dbReference type="OrthoDB" id="10594861at2759"/>
<evidence type="ECO:0000313" key="3">
    <source>
        <dbReference type="Proteomes" id="UP000053647"/>
    </source>
</evidence>
<gene>
    <name evidence="2" type="ORF">PAXINDRAFT_12149</name>
</gene>
<dbReference type="EMBL" id="KN819338">
    <property type="protein sequence ID" value="KIJ15236.1"/>
    <property type="molecule type" value="Genomic_DNA"/>
</dbReference>
<feature type="compositionally biased region" description="Low complexity" evidence="1">
    <location>
        <begin position="56"/>
        <end position="84"/>
    </location>
</feature>
<evidence type="ECO:0000256" key="1">
    <source>
        <dbReference type="SAM" id="MobiDB-lite"/>
    </source>
</evidence>
<protein>
    <submittedName>
        <fullName evidence="2">Uncharacterized protein</fullName>
    </submittedName>
</protein>
<feature type="region of interest" description="Disordered" evidence="1">
    <location>
        <begin position="1"/>
        <end position="23"/>
    </location>
</feature>
<proteinExistence type="predicted"/>
<reference evidence="2 3" key="1">
    <citation type="submission" date="2014-06" db="EMBL/GenBank/DDBJ databases">
        <authorList>
            <consortium name="DOE Joint Genome Institute"/>
            <person name="Kuo A."/>
            <person name="Kohler A."/>
            <person name="Nagy L.G."/>
            <person name="Floudas D."/>
            <person name="Copeland A."/>
            <person name="Barry K.W."/>
            <person name="Cichocki N."/>
            <person name="Veneault-Fourrey C."/>
            <person name="LaButti K."/>
            <person name="Lindquist E.A."/>
            <person name="Lipzen A."/>
            <person name="Lundell T."/>
            <person name="Morin E."/>
            <person name="Murat C."/>
            <person name="Sun H."/>
            <person name="Tunlid A."/>
            <person name="Henrissat B."/>
            <person name="Grigoriev I.V."/>
            <person name="Hibbett D.S."/>
            <person name="Martin F."/>
            <person name="Nordberg H.P."/>
            <person name="Cantor M.N."/>
            <person name="Hua S.X."/>
        </authorList>
    </citation>
    <scope>NUCLEOTIDE SEQUENCE [LARGE SCALE GENOMIC DNA]</scope>
    <source>
        <strain evidence="2 3">ATCC 200175</strain>
    </source>
</reference>
<dbReference type="Proteomes" id="UP000053647">
    <property type="component" value="Unassembled WGS sequence"/>
</dbReference>
<accession>A0A0C9U833</accession>